<proteinExistence type="predicted"/>
<keyword evidence="1" id="KW-0449">Lipoprotein</keyword>
<dbReference type="PROSITE" id="PS51257">
    <property type="entry name" value="PROKAR_LIPOPROTEIN"/>
    <property type="match status" value="1"/>
</dbReference>
<dbReference type="InterPro" id="IPR011990">
    <property type="entry name" value="TPR-like_helical_dom_sf"/>
</dbReference>
<dbReference type="Gene3D" id="1.25.40.390">
    <property type="match status" value="1"/>
</dbReference>
<protein>
    <submittedName>
        <fullName evidence="1">SusD/RagB-like outer membrane lipoprotein</fullName>
    </submittedName>
</protein>
<gene>
    <name evidence="1" type="ORF">DFQ12_0131</name>
</gene>
<dbReference type="EMBL" id="RAPY01000001">
    <property type="protein sequence ID" value="RKE55300.1"/>
    <property type="molecule type" value="Genomic_DNA"/>
</dbReference>
<evidence type="ECO:0000313" key="1">
    <source>
        <dbReference type="EMBL" id="RKE55300.1"/>
    </source>
</evidence>
<reference evidence="1 2" key="1">
    <citation type="submission" date="2018-09" db="EMBL/GenBank/DDBJ databases">
        <title>Genomic Encyclopedia of Type Strains, Phase III (KMG-III): the genomes of soil and plant-associated and newly described type strains.</title>
        <authorList>
            <person name="Whitman W."/>
        </authorList>
    </citation>
    <scope>NUCLEOTIDE SEQUENCE [LARGE SCALE GENOMIC DNA]</scope>
    <source>
        <strain evidence="1 2">CECT 7938</strain>
    </source>
</reference>
<comment type="caution">
    <text evidence="1">The sequence shown here is derived from an EMBL/GenBank/DDBJ whole genome shotgun (WGS) entry which is preliminary data.</text>
</comment>
<dbReference type="RefSeq" id="WP_120257098.1">
    <property type="nucleotide sequence ID" value="NZ_RAPY01000001.1"/>
</dbReference>
<evidence type="ECO:0000313" key="2">
    <source>
        <dbReference type="Proteomes" id="UP000286246"/>
    </source>
</evidence>
<dbReference type="Proteomes" id="UP000286246">
    <property type="component" value="Unassembled WGS sequence"/>
</dbReference>
<accession>A0A420BF22</accession>
<dbReference type="AlphaFoldDB" id="A0A420BF22"/>
<dbReference type="OrthoDB" id="9766256at2"/>
<sequence length="542" mass="60584">MDNTIKFFPYSRLICILLATCLLTGCTKNFTELNTNPAGVTDEEANADYALVASFLAQAQRDIIPENVGEYQLANNLCSDTYAGYLTPPTPFVGNANNVTYSLVPGWYQAIFVDRYIKAMNPLFRVERDSRQDKRLQDIFAFAKLLKVSAMHRTSDKVGPIIYSKYNVLNENGQIDYDSQENAYKNFFLDLDTATTILKDIQNNPKSAAMAKSDMAYTADNYKRWLRYANTLRLRLAIRIVAIAPNIAKTEGEKALNPANGGLLEVNADNCIIGLSTDHPLNTITGAWGDTRMSAPVESILGGYDDPRMAKLFDPAADPLVAGQYKGIRSGINIDGKSRYENYSKLRAFPNQMQLMIAAESWFLKAEAALRGWSNAGTAKTNYETGIDRSFEMYGLSSQVTAYKNNSTSKPKAYVDPKAIKAGENNVAIGSPYLSTMTIRWEDGDSNDRKLERIITQKWIAMFPDGDEAWAEYRRTGYPILFPNIVNFSGNTIPTIPGIRRMPYPQREYDSNNQSVTAAVQLLNGPDNGGTRLWWDVVNKHF</sequence>
<dbReference type="Pfam" id="PF12741">
    <property type="entry name" value="SusD-like"/>
    <property type="match status" value="1"/>
</dbReference>
<keyword evidence="2" id="KW-1185">Reference proteome</keyword>
<organism evidence="1 2">
    <name type="scientific">Sphingobacterium detergens</name>
    <dbReference type="NCBI Taxonomy" id="1145106"/>
    <lineage>
        <taxon>Bacteria</taxon>
        <taxon>Pseudomonadati</taxon>
        <taxon>Bacteroidota</taxon>
        <taxon>Sphingobacteriia</taxon>
        <taxon>Sphingobacteriales</taxon>
        <taxon>Sphingobacteriaceae</taxon>
        <taxon>Sphingobacterium</taxon>
    </lineage>
</organism>
<name>A0A420BF22_SPHD1</name>
<dbReference type="InterPro" id="IPR024302">
    <property type="entry name" value="SusD-like"/>
</dbReference>
<dbReference type="SUPFAM" id="SSF48452">
    <property type="entry name" value="TPR-like"/>
    <property type="match status" value="1"/>
</dbReference>